<name>A0A4R5UVC4_9RHOB</name>
<comment type="caution">
    <text evidence="1">The sequence shown here is derived from an EMBL/GenBank/DDBJ whole genome shotgun (WGS) entry which is preliminary data.</text>
</comment>
<reference evidence="1 2" key="1">
    <citation type="submission" date="2019-03" db="EMBL/GenBank/DDBJ databases">
        <title>Ruegeria lutea sp. nov., a novel strain, isolated from marine sediment, the Masan Bay, South Korea.</title>
        <authorList>
            <person name="Kim J."/>
            <person name="Kim D.-Y."/>
            <person name="Lee S.-S."/>
        </authorList>
    </citation>
    <scope>NUCLEOTIDE SEQUENCE [LARGE SCALE GENOMIC DNA]</scope>
    <source>
        <strain evidence="1 2">318-1</strain>
    </source>
</reference>
<organism evidence="1 2">
    <name type="scientific">Antarcticimicrobium luteum</name>
    <dbReference type="NCBI Taxonomy" id="2547397"/>
    <lineage>
        <taxon>Bacteria</taxon>
        <taxon>Pseudomonadati</taxon>
        <taxon>Pseudomonadota</taxon>
        <taxon>Alphaproteobacteria</taxon>
        <taxon>Rhodobacterales</taxon>
        <taxon>Paracoccaceae</taxon>
        <taxon>Antarcticimicrobium</taxon>
    </lineage>
</organism>
<dbReference type="RefSeq" id="WP_133361207.1">
    <property type="nucleotide sequence ID" value="NZ_SMUV01000072.1"/>
</dbReference>
<proteinExistence type="predicted"/>
<evidence type="ECO:0000313" key="2">
    <source>
        <dbReference type="Proteomes" id="UP000295301"/>
    </source>
</evidence>
<protein>
    <submittedName>
        <fullName evidence="1">Uncharacterized protein</fullName>
    </submittedName>
</protein>
<dbReference type="OrthoDB" id="7872837at2"/>
<gene>
    <name evidence="1" type="ORF">E1832_18295</name>
</gene>
<dbReference type="Proteomes" id="UP000295301">
    <property type="component" value="Unassembled WGS sequence"/>
</dbReference>
<accession>A0A4R5UVC4</accession>
<keyword evidence="2" id="KW-1185">Reference proteome</keyword>
<sequence>MTAATSPLRRGAALSGLCLLLWVANAAALPARAFERAEIFATCSGRLAALATRQRALNEAGADGNAQLARAFESLVEATMPDAVDDGVPPGHDRVWRGRGWGEVAGLLADVDYSFDASRAERALIAVEARIAACRGVLLPVR</sequence>
<evidence type="ECO:0000313" key="1">
    <source>
        <dbReference type="EMBL" id="TDK43200.1"/>
    </source>
</evidence>
<dbReference type="AlphaFoldDB" id="A0A4R5UVC4"/>
<dbReference type="EMBL" id="SMUV01000072">
    <property type="protein sequence ID" value="TDK43200.1"/>
    <property type="molecule type" value="Genomic_DNA"/>
</dbReference>